<keyword evidence="6" id="KW-0832">Ubl conjugation</keyword>
<dbReference type="GO" id="GO:0031267">
    <property type="term" value="F:small GTPase binding"/>
    <property type="evidence" value="ECO:0007669"/>
    <property type="project" value="InterPro"/>
</dbReference>
<dbReference type="GO" id="GO:0043130">
    <property type="term" value="F:ubiquitin binding"/>
    <property type="evidence" value="ECO:0007669"/>
    <property type="project" value="InterPro"/>
</dbReference>
<dbReference type="Pfam" id="PF00790">
    <property type="entry name" value="VHS"/>
    <property type="match status" value="1"/>
</dbReference>
<keyword evidence="9" id="KW-0472">Membrane</keyword>
<comment type="subcellular location">
    <subcellularLocation>
        <location evidence="2">Early endosome membrane</location>
        <topology evidence="2">Peripheral membrane protein</topology>
    </subcellularLocation>
    <subcellularLocation>
        <location evidence="1">Golgi apparatus</location>
        <location evidence="1">trans-Golgi network membrane</location>
        <topology evidence="1">Peripheral membrane protein</topology>
    </subcellularLocation>
</comment>
<reference evidence="14" key="2">
    <citation type="submission" date="2025-09" db="UniProtKB">
        <authorList>
            <consortium name="Ensembl"/>
        </authorList>
    </citation>
    <scope>IDENTIFICATION</scope>
</reference>
<evidence type="ECO:0000256" key="7">
    <source>
        <dbReference type="ARBA" id="ARBA00022927"/>
    </source>
</evidence>
<keyword evidence="8" id="KW-0333">Golgi apparatus</keyword>
<protein>
    <submittedName>
        <fullName evidence="14">Golgi-associated, gamma adaptin ear containing, ARF binding protein 1</fullName>
    </submittedName>
</protein>
<evidence type="ECO:0000256" key="9">
    <source>
        <dbReference type="ARBA" id="ARBA00023136"/>
    </source>
</evidence>
<feature type="region of interest" description="Disordered" evidence="10">
    <location>
        <begin position="1"/>
        <end position="23"/>
    </location>
</feature>
<feature type="compositionally biased region" description="Low complexity" evidence="10">
    <location>
        <begin position="418"/>
        <end position="430"/>
    </location>
</feature>
<dbReference type="Ensembl" id="ENSOKIT00005012617.1">
    <property type="protein sequence ID" value="ENSOKIP00005011803.1"/>
    <property type="gene ID" value="ENSOKIG00005005072.1"/>
</dbReference>
<dbReference type="Gene3D" id="1.20.58.160">
    <property type="match status" value="1"/>
</dbReference>
<dbReference type="InterPro" id="IPR038425">
    <property type="entry name" value="GAT_sf"/>
</dbReference>
<proteinExistence type="inferred from homology"/>
<dbReference type="AlphaFoldDB" id="A0A8C7CUI5"/>
<dbReference type="Gene3D" id="2.60.40.1230">
    <property type="match status" value="1"/>
</dbReference>
<dbReference type="Gene3D" id="1.20.5.170">
    <property type="match status" value="1"/>
</dbReference>
<dbReference type="InterPro" id="IPR002014">
    <property type="entry name" value="VHS_dom"/>
</dbReference>
<evidence type="ECO:0000259" key="11">
    <source>
        <dbReference type="PROSITE" id="PS50179"/>
    </source>
</evidence>
<evidence type="ECO:0000313" key="14">
    <source>
        <dbReference type="Ensembl" id="ENSOKIP00005011803.1"/>
    </source>
</evidence>
<feature type="domain" description="GAE" evidence="12">
    <location>
        <begin position="475"/>
        <end position="596"/>
    </location>
</feature>
<evidence type="ECO:0000256" key="2">
    <source>
        <dbReference type="ARBA" id="ARBA00004220"/>
    </source>
</evidence>
<dbReference type="Pfam" id="PF03127">
    <property type="entry name" value="GAT"/>
    <property type="match status" value="1"/>
</dbReference>
<dbReference type="CDD" id="cd17009">
    <property type="entry name" value="VHS_GGA1"/>
    <property type="match status" value="1"/>
</dbReference>
<accession>A0A8C7CUI5</accession>
<dbReference type="InterPro" id="IPR004152">
    <property type="entry name" value="GAT_dom"/>
</dbReference>
<dbReference type="GO" id="GO:0035091">
    <property type="term" value="F:phosphatidylinositol binding"/>
    <property type="evidence" value="ECO:0007669"/>
    <property type="project" value="InterPro"/>
</dbReference>
<feature type="domain" description="GAT" evidence="13">
    <location>
        <begin position="170"/>
        <end position="297"/>
    </location>
</feature>
<dbReference type="PROSITE" id="PS50179">
    <property type="entry name" value="VHS"/>
    <property type="match status" value="1"/>
</dbReference>
<evidence type="ECO:0000256" key="5">
    <source>
        <dbReference type="ARBA" id="ARBA00022753"/>
    </source>
</evidence>
<evidence type="ECO:0000256" key="10">
    <source>
        <dbReference type="SAM" id="MobiDB-lite"/>
    </source>
</evidence>
<dbReference type="FunFam" id="2.60.40.1230:FF:000001">
    <property type="entry name" value="ADP-ribosylation factor-binding protein GGA1 isoform 1"/>
    <property type="match status" value="1"/>
</dbReference>
<dbReference type="SMART" id="SM00809">
    <property type="entry name" value="Alpha_adaptinC2"/>
    <property type="match status" value="1"/>
</dbReference>
<evidence type="ECO:0000259" key="12">
    <source>
        <dbReference type="PROSITE" id="PS50180"/>
    </source>
</evidence>
<dbReference type="GO" id="GO:0031901">
    <property type="term" value="C:early endosome membrane"/>
    <property type="evidence" value="ECO:0007669"/>
    <property type="project" value="UniProtKB-SubCell"/>
</dbReference>
<dbReference type="GO" id="GO:0034394">
    <property type="term" value="P:protein localization to cell surface"/>
    <property type="evidence" value="ECO:0007669"/>
    <property type="project" value="TreeGrafter"/>
</dbReference>
<feature type="domain" description="VHS" evidence="11">
    <location>
        <begin position="17"/>
        <end position="147"/>
    </location>
</feature>
<dbReference type="GeneTree" id="ENSGT00940000156448"/>
<reference evidence="14" key="1">
    <citation type="submission" date="2025-08" db="UniProtKB">
        <authorList>
            <consortium name="Ensembl"/>
        </authorList>
    </citation>
    <scope>IDENTIFICATION</scope>
</reference>
<sequence>MAAPPEEESLESRVNKATNPLNKEADWDSIQGFCEQLNNEPEGPQLATRLLAHKIQSPQEWEAMQALMVLEMCMKNCGKRFHNEVGKFRFLNELIKVVSPKYLGTRAPEPVKKKVLEVMFSWTVGLPDEPKIADAYQMLKKQGIVKQDPVLPDEPLPPPPPRTKSVIFEDEEKSKMLSRLLNSTHPEDLRAANKLIKEMVQEDQKRMEKVSKRVNAIQEVKESVGLLTQLLGDYSKESSSQSNQELIKDLYQSCEKMRPTLFRLASDTEDNDEALADILQANDSLTQVINLYRQLVKGEEVNGDSTAMPILPGSSTALLDLTGLDTSPTGLPSYPDTPSLQTPSQELGISLLDDELMSLGKQHTSIGKHCKPERQLLICNVNTCFLLKKLTPCSLSPSHRDKLQPQSRPTLRDLQTKSSTNTTSTSTPSPVLAFPSEQPGSLLDSLPSLGPPTPAPQNDISLANVTVPLESIKPSSLLPVTVFDKHSLRVLFHFARDSPPSRPDVLVVIISMLSSAPIPVTNIRFQSAVPKVMKVKLQPPSGTELPAFNPILPPAAITQVLLLANPHKEMVRLRYKLTFDLGEESHDESGDVEQFPPPDTWGKL</sequence>
<dbReference type="SUPFAM" id="SSF48464">
    <property type="entry name" value="ENTH/VHS domain"/>
    <property type="match status" value="1"/>
</dbReference>
<dbReference type="GO" id="GO:0006893">
    <property type="term" value="P:Golgi to plasma membrane transport"/>
    <property type="evidence" value="ECO:0007669"/>
    <property type="project" value="TreeGrafter"/>
</dbReference>
<comment type="similarity">
    <text evidence="3">Belongs to the GGA protein family.</text>
</comment>
<dbReference type="InterPro" id="IPR027422">
    <property type="entry name" value="GGA1-3"/>
</dbReference>
<dbReference type="GO" id="GO:0006886">
    <property type="term" value="P:intracellular protein transport"/>
    <property type="evidence" value="ECO:0007669"/>
    <property type="project" value="InterPro"/>
</dbReference>
<gene>
    <name evidence="14" type="primary">GGA1</name>
    <name evidence="14" type="synonym">LOC109872167</name>
</gene>
<organism evidence="14 15">
    <name type="scientific">Oncorhynchus kisutch</name>
    <name type="common">Coho salmon</name>
    <name type="synonym">Salmo kisutch</name>
    <dbReference type="NCBI Taxonomy" id="8019"/>
    <lineage>
        <taxon>Eukaryota</taxon>
        <taxon>Metazoa</taxon>
        <taxon>Chordata</taxon>
        <taxon>Craniata</taxon>
        <taxon>Vertebrata</taxon>
        <taxon>Euteleostomi</taxon>
        <taxon>Actinopterygii</taxon>
        <taxon>Neopterygii</taxon>
        <taxon>Teleostei</taxon>
        <taxon>Protacanthopterygii</taxon>
        <taxon>Salmoniformes</taxon>
        <taxon>Salmonidae</taxon>
        <taxon>Salmoninae</taxon>
        <taxon>Oncorhynchus</taxon>
    </lineage>
</organism>
<keyword evidence="4" id="KW-0813">Transport</keyword>
<dbReference type="Pfam" id="PF18308">
    <property type="entry name" value="GGA_N-GAT"/>
    <property type="match status" value="1"/>
</dbReference>
<dbReference type="InterPro" id="IPR008152">
    <property type="entry name" value="Clathrin_a/b/g-adaptin_app_Ig"/>
</dbReference>
<dbReference type="FunFam" id="1.20.5.170:FF:000023">
    <property type="entry name" value="ADP-ribosylation factor-binding protein GGA3 isoform X1"/>
    <property type="match status" value="1"/>
</dbReference>
<dbReference type="PROSITE" id="PS50180">
    <property type="entry name" value="GAE"/>
    <property type="match status" value="1"/>
</dbReference>
<dbReference type="InterPro" id="IPR008153">
    <property type="entry name" value="GAE_dom"/>
</dbReference>
<evidence type="ECO:0000256" key="3">
    <source>
        <dbReference type="ARBA" id="ARBA00008099"/>
    </source>
</evidence>
<dbReference type="PROSITE" id="PS50909">
    <property type="entry name" value="GAT"/>
    <property type="match status" value="1"/>
</dbReference>
<evidence type="ECO:0000256" key="6">
    <source>
        <dbReference type="ARBA" id="ARBA00022843"/>
    </source>
</evidence>
<dbReference type="SUPFAM" id="SSF49348">
    <property type="entry name" value="Clathrin adaptor appendage domain"/>
    <property type="match status" value="1"/>
</dbReference>
<evidence type="ECO:0000256" key="8">
    <source>
        <dbReference type="ARBA" id="ARBA00023034"/>
    </source>
</evidence>
<dbReference type="SUPFAM" id="SSF89009">
    <property type="entry name" value="GAT-like domain"/>
    <property type="match status" value="1"/>
</dbReference>
<evidence type="ECO:0000256" key="1">
    <source>
        <dbReference type="ARBA" id="ARBA00004150"/>
    </source>
</evidence>
<dbReference type="Proteomes" id="UP000694557">
    <property type="component" value="Unassembled WGS sequence"/>
</dbReference>
<feature type="region of interest" description="Disordered" evidence="10">
    <location>
        <begin position="395"/>
        <end position="437"/>
    </location>
</feature>
<dbReference type="PANTHER" id="PTHR45905">
    <property type="entry name" value="GOLGI-LOCALIZED, GAMMA-ADAPTIN EAR CONTAINING, ARF BINDING PROTEIN"/>
    <property type="match status" value="1"/>
</dbReference>
<keyword evidence="15" id="KW-1185">Reference proteome</keyword>
<evidence type="ECO:0000256" key="4">
    <source>
        <dbReference type="ARBA" id="ARBA00022448"/>
    </source>
</evidence>
<dbReference type="InterPro" id="IPR008942">
    <property type="entry name" value="ENTH_VHS"/>
</dbReference>
<name>A0A8C7CUI5_ONCKI</name>
<evidence type="ECO:0000313" key="15">
    <source>
        <dbReference type="Proteomes" id="UP000694557"/>
    </source>
</evidence>
<dbReference type="InterPro" id="IPR041198">
    <property type="entry name" value="GGA_N-GAT"/>
</dbReference>
<keyword evidence="5" id="KW-0967">Endosome</keyword>
<keyword evidence="7" id="KW-0653">Protein transport</keyword>
<dbReference type="Gene3D" id="1.25.40.90">
    <property type="match status" value="1"/>
</dbReference>
<dbReference type="Pfam" id="PF02883">
    <property type="entry name" value="Alpha_adaptinC2"/>
    <property type="match status" value="1"/>
</dbReference>
<dbReference type="SMART" id="SM00288">
    <property type="entry name" value="VHS"/>
    <property type="match status" value="1"/>
</dbReference>
<dbReference type="GO" id="GO:0005802">
    <property type="term" value="C:trans-Golgi network"/>
    <property type="evidence" value="ECO:0007669"/>
    <property type="project" value="InterPro"/>
</dbReference>
<dbReference type="InterPro" id="IPR013041">
    <property type="entry name" value="Clathrin_app_Ig-like_sf"/>
</dbReference>
<dbReference type="PANTHER" id="PTHR45905:SF4">
    <property type="entry name" value="ADP-RIBOSYLATION FACTOR-BINDING PROTEIN GGA1"/>
    <property type="match status" value="1"/>
</dbReference>
<evidence type="ECO:0000259" key="13">
    <source>
        <dbReference type="PROSITE" id="PS50909"/>
    </source>
</evidence>
<dbReference type="FunFam" id="1.25.40.90:FF:000011">
    <property type="entry name" value="ADP-ribosylation factor-binding protein GGA3 isoform X1"/>
    <property type="match status" value="1"/>
</dbReference>
<dbReference type="CDD" id="cd14239">
    <property type="entry name" value="GAT_GGA1_GGA2"/>
    <property type="match status" value="1"/>
</dbReference>